<name>J0NGY3_9ACTO</name>
<dbReference type="PROSITE" id="PS51257">
    <property type="entry name" value="PROKAR_LIPOPROTEIN"/>
    <property type="match status" value="1"/>
</dbReference>
<comment type="caution">
    <text evidence="1">The sequence shown here is derived from an EMBL/GenBank/DDBJ whole genome shotgun (WGS) entry which is preliminary data.</text>
</comment>
<dbReference type="RefSeq" id="WP_008731717.1">
    <property type="nucleotide sequence ID" value="NZ_AKFT01000116.1"/>
</dbReference>
<protein>
    <recommendedName>
        <fullName evidence="3">Lipoprotein</fullName>
    </recommendedName>
</protein>
<reference evidence="1 2" key="1">
    <citation type="submission" date="2012-05" db="EMBL/GenBank/DDBJ databases">
        <authorList>
            <person name="Harkins D.M."/>
            <person name="Madupu R."/>
            <person name="Durkin A.S."/>
            <person name="Torralba M."/>
            <person name="Methe B."/>
            <person name="Sutton G.G."/>
            <person name="Nelson K.E."/>
        </authorList>
    </citation>
    <scope>NUCLEOTIDE SEQUENCE [LARGE SCALE GENOMIC DNA]</scope>
    <source>
        <strain evidence="1 2">F0489</strain>
    </source>
</reference>
<proteinExistence type="predicted"/>
<evidence type="ECO:0000313" key="2">
    <source>
        <dbReference type="Proteomes" id="UP000002941"/>
    </source>
</evidence>
<keyword evidence="2" id="KW-1185">Reference proteome</keyword>
<dbReference type="PATRIC" id="fig|1125718.3.peg.1560"/>
<accession>J0NGY3</accession>
<evidence type="ECO:0000313" key="1">
    <source>
        <dbReference type="EMBL" id="EJF43972.1"/>
    </source>
</evidence>
<dbReference type="AlphaFoldDB" id="J0NGY3"/>
<dbReference type="Proteomes" id="UP000002941">
    <property type="component" value="Unassembled WGS sequence"/>
</dbReference>
<sequence>MAGLREISVDVVSRRGALALAGQVGALMALSACSIREEKSYKPVLYLYPEAITDVTVELSFDGRLTYTYPQPEQGADGSATWSVTAHPDGDLVDPAGRHYPSLFWEGNASKAFSQDEGFVVEAGQESGFLEDKLAVLGLNDREAAEFITFWGPKIAERGTALVTFLGSQYTDVARYRFTSGGQEIIPTTFIRVYIVLGDAPASTVAVPEQVLTPAPARTGFTAVEWGGSDK</sequence>
<dbReference type="EMBL" id="AKFT01000116">
    <property type="protein sequence ID" value="EJF43972.1"/>
    <property type="molecule type" value="Genomic_DNA"/>
</dbReference>
<dbReference type="OrthoDB" id="9799897at2"/>
<gene>
    <name evidence="1" type="ORF">HMPREF1318_0875</name>
</gene>
<evidence type="ECO:0008006" key="3">
    <source>
        <dbReference type="Google" id="ProtNLM"/>
    </source>
</evidence>
<organism evidence="1 2">
    <name type="scientific">Actinomyces massiliensis F0489</name>
    <dbReference type="NCBI Taxonomy" id="1125718"/>
    <lineage>
        <taxon>Bacteria</taxon>
        <taxon>Bacillati</taxon>
        <taxon>Actinomycetota</taxon>
        <taxon>Actinomycetes</taxon>
        <taxon>Actinomycetales</taxon>
        <taxon>Actinomycetaceae</taxon>
        <taxon>Actinomyces</taxon>
    </lineage>
</organism>
<dbReference type="eggNOG" id="COG4991">
    <property type="taxonomic scope" value="Bacteria"/>
</dbReference>